<reference evidence="3" key="1">
    <citation type="submission" date="2023-01" db="EMBL/GenBank/DDBJ databases">
        <title>Key to firefly adult light organ development and bioluminescence: homeobox transcription factors regulate luciferase expression and transportation to peroxisome.</title>
        <authorList>
            <person name="Fu X."/>
        </authorList>
    </citation>
    <scope>NUCLEOTIDE SEQUENCE [LARGE SCALE GENOMIC DNA]</scope>
</reference>
<evidence type="ECO:0000256" key="1">
    <source>
        <dbReference type="SAM" id="MobiDB-lite"/>
    </source>
</evidence>
<keyword evidence="3" id="KW-1185">Reference proteome</keyword>
<protein>
    <submittedName>
        <fullName evidence="2">Uncharacterized protein</fullName>
    </submittedName>
</protein>
<name>A0AAN7Q1F0_9COLE</name>
<dbReference type="Proteomes" id="UP001353858">
    <property type="component" value="Unassembled WGS sequence"/>
</dbReference>
<sequence>MENLSKTQFIERNQSKQKCKKTNRLEKQNKIRHEKGLFLLQFGQQKIVLDQWQNTVLSRLLHAEVRALITNIEYHAIDNMLSVLLPHHQGQEKEAC</sequence>
<feature type="region of interest" description="Disordered" evidence="1">
    <location>
        <begin position="1"/>
        <end position="24"/>
    </location>
</feature>
<gene>
    <name evidence="2" type="ORF">RN001_005521</name>
</gene>
<accession>A0AAN7Q1F0</accession>
<feature type="compositionally biased region" description="Polar residues" evidence="1">
    <location>
        <begin position="1"/>
        <end position="12"/>
    </location>
</feature>
<dbReference type="EMBL" id="JARPUR010000002">
    <property type="protein sequence ID" value="KAK4882202.1"/>
    <property type="molecule type" value="Genomic_DNA"/>
</dbReference>
<comment type="caution">
    <text evidence="2">The sequence shown here is derived from an EMBL/GenBank/DDBJ whole genome shotgun (WGS) entry which is preliminary data.</text>
</comment>
<evidence type="ECO:0000313" key="3">
    <source>
        <dbReference type="Proteomes" id="UP001353858"/>
    </source>
</evidence>
<organism evidence="2 3">
    <name type="scientific">Aquatica leii</name>
    <dbReference type="NCBI Taxonomy" id="1421715"/>
    <lineage>
        <taxon>Eukaryota</taxon>
        <taxon>Metazoa</taxon>
        <taxon>Ecdysozoa</taxon>
        <taxon>Arthropoda</taxon>
        <taxon>Hexapoda</taxon>
        <taxon>Insecta</taxon>
        <taxon>Pterygota</taxon>
        <taxon>Neoptera</taxon>
        <taxon>Endopterygota</taxon>
        <taxon>Coleoptera</taxon>
        <taxon>Polyphaga</taxon>
        <taxon>Elateriformia</taxon>
        <taxon>Elateroidea</taxon>
        <taxon>Lampyridae</taxon>
        <taxon>Luciolinae</taxon>
        <taxon>Aquatica</taxon>
    </lineage>
</organism>
<dbReference type="AlphaFoldDB" id="A0AAN7Q1F0"/>
<evidence type="ECO:0000313" key="2">
    <source>
        <dbReference type="EMBL" id="KAK4882202.1"/>
    </source>
</evidence>
<proteinExistence type="predicted"/>